<dbReference type="Gene3D" id="2.60.40.10">
    <property type="entry name" value="Immunoglobulins"/>
    <property type="match status" value="2"/>
</dbReference>
<dbReference type="PANTHER" id="PTHR36234">
    <property type="entry name" value="LYSYL ENDOPEPTIDASE"/>
    <property type="match status" value="1"/>
</dbReference>
<dbReference type="Pfam" id="PF18962">
    <property type="entry name" value="Por_Secre_tail"/>
    <property type="match status" value="1"/>
</dbReference>
<reference evidence="4" key="1">
    <citation type="journal article" date="2020" name="mSystems">
        <title>Genome- and Community-Level Interaction Insights into Carbon Utilization and Element Cycling Functions of Hydrothermarchaeota in Hydrothermal Sediment.</title>
        <authorList>
            <person name="Zhou Z."/>
            <person name="Liu Y."/>
            <person name="Xu W."/>
            <person name="Pan J."/>
            <person name="Luo Z.H."/>
            <person name="Li M."/>
        </authorList>
    </citation>
    <scope>NUCLEOTIDE SEQUENCE [LARGE SCALE GENOMIC DNA]</scope>
    <source>
        <strain evidence="4">SpSt-479</strain>
    </source>
</reference>
<keyword evidence="2" id="KW-0732">Signal</keyword>
<dbReference type="GO" id="GO:0007160">
    <property type="term" value="P:cell-matrix adhesion"/>
    <property type="evidence" value="ECO:0007669"/>
    <property type="project" value="InterPro"/>
</dbReference>
<dbReference type="EMBL" id="DSUJ01000008">
    <property type="protein sequence ID" value="HFI91388.1"/>
    <property type="molecule type" value="Genomic_DNA"/>
</dbReference>
<sequence>MKKLSLLLLISGIFFFSQLHVVAQVSEGGIPSGWSLSTEGIPVITMPTIDKKSLLEEDIYEESLGIPFRFGFPHEVSIDFLKQAKKDILPNGTVLFRLKITAPEATTINLTYSDFYLPQGAKFFIYSENHSELIGAFTSRNNKEDGLFATGLIRGESVILEAQIPGYLVEQTHIVIATVVHGYKDVFTSFNDWEDFGSSGACNINVKCPEGQPWENEIRSVAMILTAGGSRLCSGVMVNNVRQDLTPYFLTANHCLISSPNTWIIMFNYQSPTCANINGPLNYTVSGTQTKANNSASDFALLLLNEAPPDSYQVHYAGWSAIDVPADSGVGIHHPSGDIKKISFSGQAFEHDTWSGTPANSHWRVRWHPAGLRGVTEPGSSGSPIFDQNHRIVGQLHGGPSSCTASDKSDLYGKFSMSWNYGTTPSTRLKDWLDPDNTGTLVLDGWDPTMVPPDTVAPTTITDLIVTDATSNSLKLVWTAPFDTTQGGVRKYTIRYSSSPITDTVAFNNATNIPNNLVPKQAGQVESFTVTGLPFSSTFYFAIRSNDRWNNFSAVSNSPSGTTLAAPVISVNPTSMLKVLMPNTTIVDSVMISNVSGSASTLNFTVSLENNTFPSEAVEIKLVPKNPPAVEGDSDEMKGRDKEPKGMSIEGQGGPDIFGYRWIDSDEPNGPQYVWTDISTNPSAVQITSWTGTLDDGYTTVPLGMTFPFYGNNYTQAYLSTNGFLSFTALTSSYFTNGTIPNTALPNNVIAPFWDDLDGRTQGTVHYLQEPGKFTIQFTNWQKYSGTGSLTFQIVLYSSGKIMYYYNNMNATLNSATVGIENSTGTDGLQIAYNANYVHNNMAVKIEAAPEWLVNNIFNGTVFNGNSMAVQLTFKTEDYPLGSYSMDMVIQSNDPVTPSVTVPIQMEIVIPVELSAFTAKADRDNVIVEWQTATETNNQGFELQRKREGAEGWTVAGYVSGKGTTIERQSYQYVDKQLKAGKYIYRLKQIDLDGTIEYSQEIEVEVSVPDEYVLYQNYPNPFNPSTTIEFSIPEKSEVVLSIYNSLGEKVRELINGSMEAGYQRVVFDARELPSGTYVYQINAKGSTKSFIQSKKMTLVK</sequence>
<dbReference type="InterPro" id="IPR036116">
    <property type="entry name" value="FN3_sf"/>
</dbReference>
<dbReference type="PROSITE" id="PS50853">
    <property type="entry name" value="FN3"/>
    <property type="match status" value="1"/>
</dbReference>
<dbReference type="Pfam" id="PF13365">
    <property type="entry name" value="Trypsin_2"/>
    <property type="match status" value="1"/>
</dbReference>
<dbReference type="Pfam" id="PF06119">
    <property type="entry name" value="NIDO"/>
    <property type="match status" value="1"/>
</dbReference>
<dbReference type="InterPro" id="IPR013783">
    <property type="entry name" value="Ig-like_fold"/>
</dbReference>
<dbReference type="AlphaFoldDB" id="A0A7V2ZK94"/>
<dbReference type="Pfam" id="PF00041">
    <property type="entry name" value="fn3"/>
    <property type="match status" value="1"/>
</dbReference>
<dbReference type="InterPro" id="IPR043504">
    <property type="entry name" value="Peptidase_S1_PA_chymotrypsin"/>
</dbReference>
<protein>
    <submittedName>
        <fullName evidence="4">T9SS type A sorting domain-containing protein</fullName>
    </submittedName>
</protein>
<dbReference type="Gene3D" id="2.60.40.4070">
    <property type="match status" value="1"/>
</dbReference>
<organism evidence="4">
    <name type="scientific">Ignavibacterium album</name>
    <dbReference type="NCBI Taxonomy" id="591197"/>
    <lineage>
        <taxon>Bacteria</taxon>
        <taxon>Pseudomonadati</taxon>
        <taxon>Ignavibacteriota</taxon>
        <taxon>Ignavibacteria</taxon>
        <taxon>Ignavibacteriales</taxon>
        <taxon>Ignavibacteriaceae</taxon>
        <taxon>Ignavibacterium</taxon>
    </lineage>
</organism>
<evidence type="ECO:0000256" key="1">
    <source>
        <dbReference type="SAM" id="MobiDB-lite"/>
    </source>
</evidence>
<comment type="caution">
    <text evidence="4">The sequence shown here is derived from an EMBL/GenBank/DDBJ whole genome shotgun (WGS) entry which is preliminary data.</text>
</comment>
<dbReference type="InterPro" id="IPR009003">
    <property type="entry name" value="Peptidase_S1_PA"/>
</dbReference>
<dbReference type="SMART" id="SM00060">
    <property type="entry name" value="FN3"/>
    <property type="match status" value="1"/>
</dbReference>
<evidence type="ECO:0000259" key="3">
    <source>
        <dbReference type="PROSITE" id="PS50853"/>
    </source>
</evidence>
<feature type="signal peptide" evidence="2">
    <location>
        <begin position="1"/>
        <end position="23"/>
    </location>
</feature>
<evidence type="ECO:0000256" key="2">
    <source>
        <dbReference type="SAM" id="SignalP"/>
    </source>
</evidence>
<evidence type="ECO:0000313" key="4">
    <source>
        <dbReference type="EMBL" id="HFI91388.1"/>
    </source>
</evidence>
<feature type="compositionally biased region" description="Basic and acidic residues" evidence="1">
    <location>
        <begin position="635"/>
        <end position="645"/>
    </location>
</feature>
<feature type="domain" description="Fibronectin type-III" evidence="3">
    <location>
        <begin position="457"/>
        <end position="566"/>
    </location>
</feature>
<dbReference type="InterPro" id="IPR003961">
    <property type="entry name" value="FN3_dom"/>
</dbReference>
<gene>
    <name evidence="4" type="ORF">ENS31_07650</name>
</gene>
<dbReference type="InterPro" id="IPR026444">
    <property type="entry name" value="Secre_tail"/>
</dbReference>
<dbReference type="CDD" id="cd00063">
    <property type="entry name" value="FN3"/>
    <property type="match status" value="1"/>
</dbReference>
<proteinExistence type="predicted"/>
<dbReference type="Gene3D" id="2.40.10.10">
    <property type="entry name" value="Trypsin-like serine proteases"/>
    <property type="match status" value="2"/>
</dbReference>
<feature type="region of interest" description="Disordered" evidence="1">
    <location>
        <begin position="625"/>
        <end position="650"/>
    </location>
</feature>
<dbReference type="InterPro" id="IPR003886">
    <property type="entry name" value="NIDO_dom"/>
</dbReference>
<dbReference type="SUPFAM" id="SSF49265">
    <property type="entry name" value="Fibronectin type III"/>
    <property type="match status" value="1"/>
</dbReference>
<feature type="chain" id="PRO_5030516439" evidence="2">
    <location>
        <begin position="24"/>
        <end position="1100"/>
    </location>
</feature>
<dbReference type="PANTHER" id="PTHR36234:SF5">
    <property type="entry name" value="LYSYL ENDOPEPTIDASE"/>
    <property type="match status" value="1"/>
</dbReference>
<dbReference type="SUPFAM" id="SSF50494">
    <property type="entry name" value="Trypsin-like serine proteases"/>
    <property type="match status" value="1"/>
</dbReference>
<name>A0A7V2ZK94_9BACT</name>
<dbReference type="NCBIfam" id="TIGR04183">
    <property type="entry name" value="Por_Secre_tail"/>
    <property type="match status" value="1"/>
</dbReference>
<accession>A0A7V2ZK94</accession>